<dbReference type="AlphaFoldDB" id="A0A091BMF3"/>
<dbReference type="eggNOG" id="COG3555">
    <property type="taxonomic scope" value="Bacteria"/>
</dbReference>
<keyword evidence="4" id="KW-1185">Reference proteome</keyword>
<dbReference type="InterPro" id="IPR027443">
    <property type="entry name" value="IPNS-like_sf"/>
</dbReference>
<dbReference type="eggNOG" id="COG0457">
    <property type="taxonomic scope" value="Bacteria"/>
</dbReference>
<evidence type="ECO:0000313" key="4">
    <source>
        <dbReference type="Proteomes" id="UP000029392"/>
    </source>
</evidence>
<accession>A0A091BMF3</accession>
<dbReference type="PANTHER" id="PTHR12366:SF29">
    <property type="entry name" value="ASPARTYL BETA-HYDROXYLASE, ISOFORM L"/>
    <property type="match status" value="1"/>
</dbReference>
<evidence type="ECO:0000256" key="1">
    <source>
        <dbReference type="PROSITE-ProRule" id="PRU00339"/>
    </source>
</evidence>
<dbReference type="GO" id="GO:0062101">
    <property type="term" value="F:peptidyl-aspartic acid 3-dioxygenase activity"/>
    <property type="evidence" value="ECO:0007669"/>
    <property type="project" value="InterPro"/>
</dbReference>
<protein>
    <recommendedName>
        <fullName evidence="2">Aspartyl/asparaginy/proline hydroxylase domain-containing protein</fullName>
    </recommendedName>
</protein>
<organism evidence="3 4">
    <name type="scientific">Arenimonas malthae CC-JY-1</name>
    <dbReference type="NCBI Taxonomy" id="1384054"/>
    <lineage>
        <taxon>Bacteria</taxon>
        <taxon>Pseudomonadati</taxon>
        <taxon>Pseudomonadota</taxon>
        <taxon>Gammaproteobacteria</taxon>
        <taxon>Lysobacterales</taxon>
        <taxon>Lysobacteraceae</taxon>
        <taxon>Arenimonas</taxon>
    </lineage>
</organism>
<keyword evidence="1" id="KW-0802">TPR repeat</keyword>
<evidence type="ECO:0000259" key="2">
    <source>
        <dbReference type="Pfam" id="PF05118"/>
    </source>
</evidence>
<proteinExistence type="predicted"/>
<comment type="caution">
    <text evidence="3">The sequence shown here is derived from an EMBL/GenBank/DDBJ whole genome shotgun (WGS) entry which is preliminary data.</text>
</comment>
<feature type="repeat" description="TPR" evidence="1">
    <location>
        <begin position="80"/>
        <end position="113"/>
    </location>
</feature>
<dbReference type="Gene3D" id="2.60.120.330">
    <property type="entry name" value="B-lactam Antibiotic, Isopenicillin N Synthase, Chain"/>
    <property type="match status" value="1"/>
</dbReference>
<dbReference type="PATRIC" id="fig|1384054.3.peg.372"/>
<dbReference type="EMBL" id="AVCH01000018">
    <property type="protein sequence ID" value="KFN51969.1"/>
    <property type="molecule type" value="Genomic_DNA"/>
</dbReference>
<evidence type="ECO:0000313" key="3">
    <source>
        <dbReference type="EMBL" id="KFN51969.1"/>
    </source>
</evidence>
<dbReference type="InterPro" id="IPR007803">
    <property type="entry name" value="Asp/Arg/Pro-Hydrxlase"/>
</dbReference>
<dbReference type="InterPro" id="IPR019734">
    <property type="entry name" value="TPR_rpt"/>
</dbReference>
<dbReference type="PROSITE" id="PS50005">
    <property type="entry name" value="TPR"/>
    <property type="match status" value="1"/>
</dbReference>
<dbReference type="InterPro" id="IPR011990">
    <property type="entry name" value="TPR-like_helical_dom_sf"/>
</dbReference>
<dbReference type="RefSeq" id="WP_052385603.1">
    <property type="nucleotide sequence ID" value="NZ_AVCH01000018.1"/>
</dbReference>
<dbReference type="Proteomes" id="UP000029392">
    <property type="component" value="Unassembled WGS sequence"/>
</dbReference>
<dbReference type="InterPro" id="IPR039038">
    <property type="entry name" value="ASPH"/>
</dbReference>
<gene>
    <name evidence="3" type="ORF">N790_13305</name>
</gene>
<dbReference type="SUPFAM" id="SSF48452">
    <property type="entry name" value="TPR-like"/>
    <property type="match status" value="1"/>
</dbReference>
<dbReference type="Gene3D" id="1.25.40.10">
    <property type="entry name" value="Tetratricopeptide repeat domain"/>
    <property type="match status" value="1"/>
</dbReference>
<name>A0A091BMF3_9GAMM</name>
<dbReference type="Pfam" id="PF05118">
    <property type="entry name" value="Asp_Arg_Hydrox"/>
    <property type="match status" value="1"/>
</dbReference>
<dbReference type="STRING" id="1384054.N790_13305"/>
<feature type="domain" description="Aspartyl/asparaginy/proline hydroxylase" evidence="2">
    <location>
        <begin position="243"/>
        <end position="404"/>
    </location>
</feature>
<reference evidence="3 4" key="1">
    <citation type="submission" date="2013-09" db="EMBL/GenBank/DDBJ databases">
        <title>Genome sequencing of Arenimonas malthae.</title>
        <authorList>
            <person name="Chen F."/>
            <person name="Wang G."/>
        </authorList>
    </citation>
    <scope>NUCLEOTIDE SEQUENCE [LARGE SCALE GENOMIC DNA]</scope>
    <source>
        <strain evidence="3 4">CC-JY-1</strain>
    </source>
</reference>
<dbReference type="PANTHER" id="PTHR12366">
    <property type="entry name" value="ASPARTYL/ASPARAGINYL BETA-HYDROXYLASE"/>
    <property type="match status" value="1"/>
</dbReference>
<dbReference type="SUPFAM" id="SSF51197">
    <property type="entry name" value="Clavaminate synthase-like"/>
    <property type="match status" value="1"/>
</dbReference>
<dbReference type="OrthoDB" id="21665at2"/>
<sequence>MSLPADPNEARLAALAAEADRLARHGQANAAARLWDQVLAKAPGHPGALNFHGAAALARGDVAEARRLLSQAVRGQPPMAIAHANFARVLQAEGDMPGALAELDRALRLEPGAYAAHLEKARIYGQLGRERDQALAYESALHLAPPQVLQLPELAPVFERAQAAVQRNKRELGAFLDARLDPLRSGLGSRSLARFEESLDVSLGRKPVYLSRPAMFRITGLPSIAFFEREDFAWAPAAEACTAAIRAELEQVLAGDQAGFVPYVQTRPDEPVGQFAPLDRNPDWSAYFLWHHGRRIEDHIARCPATMAMLEGVPQVEVAQRAPAAFFSALKPRTRIPPHNGATNCRLTVHLPLVIPPDCGIRVGNHVRTWTPGELLLFDDTIEHAAWNDSDHLRVVLIFDVWHPMLTATERQLVKESLEGIMAFYGQDAPLGEL</sequence>